<accession>A0A9Q1GQ96</accession>
<proteinExistence type="predicted"/>
<sequence>MALWLVRNFDTCSCSLPLANSRMRVTKHDVRMTLELIEMIQGQAGRGEDFRRNFIMFVVSTCLYGNQSGEVNYMILNIGRLEPNIVIELGAIHNEITCVLRSVPRQLPTLRGWTNDKTKDRVRHESISGFGRGYLGDMLDKMGMTDEEKQVNEGEHHSKSVEDKVQDENQTVISKVKVSQVCLIYFVISSNRKQRNCTSSAFVLRFQTIRIGCFHEALFRDGRAAADLIITNIRLLAEVITELEDLIPGARIPLKRVRNVATESMNDALTRDRPKTWKSRTPVLSQDSYESEGFLMQIDAIEKNFFAIPSFSLRVSQEEKESLPKGVVVDSQLDILVVAAQVINCDVEDVVMRCMVTSAQCISTPLLLDTSSRSLASEFSVAL</sequence>
<dbReference type="AlphaFoldDB" id="A0A9Q1GQ96"/>
<dbReference type="Proteomes" id="UP001153076">
    <property type="component" value="Unassembled WGS sequence"/>
</dbReference>
<dbReference type="OrthoDB" id="1587081at2759"/>
<gene>
    <name evidence="1" type="ORF">Cgig2_001615</name>
</gene>
<reference evidence="1" key="1">
    <citation type="submission" date="2022-04" db="EMBL/GenBank/DDBJ databases">
        <title>Carnegiea gigantea Genome sequencing and assembly v2.</title>
        <authorList>
            <person name="Copetti D."/>
            <person name="Sanderson M.J."/>
            <person name="Burquez A."/>
            <person name="Wojciechowski M.F."/>
        </authorList>
    </citation>
    <scope>NUCLEOTIDE SEQUENCE</scope>
    <source>
        <strain evidence="1">SGP5-SGP5p</strain>
        <tissue evidence="1">Aerial part</tissue>
    </source>
</reference>
<dbReference type="EMBL" id="JAKOGI010001758">
    <property type="protein sequence ID" value="KAJ8424153.1"/>
    <property type="molecule type" value="Genomic_DNA"/>
</dbReference>
<organism evidence="1 2">
    <name type="scientific">Carnegiea gigantea</name>
    <dbReference type="NCBI Taxonomy" id="171969"/>
    <lineage>
        <taxon>Eukaryota</taxon>
        <taxon>Viridiplantae</taxon>
        <taxon>Streptophyta</taxon>
        <taxon>Embryophyta</taxon>
        <taxon>Tracheophyta</taxon>
        <taxon>Spermatophyta</taxon>
        <taxon>Magnoliopsida</taxon>
        <taxon>eudicotyledons</taxon>
        <taxon>Gunneridae</taxon>
        <taxon>Pentapetalae</taxon>
        <taxon>Caryophyllales</taxon>
        <taxon>Cactineae</taxon>
        <taxon>Cactaceae</taxon>
        <taxon>Cactoideae</taxon>
        <taxon>Echinocereeae</taxon>
        <taxon>Carnegiea</taxon>
    </lineage>
</organism>
<evidence type="ECO:0000313" key="2">
    <source>
        <dbReference type="Proteomes" id="UP001153076"/>
    </source>
</evidence>
<comment type="caution">
    <text evidence="1">The sequence shown here is derived from an EMBL/GenBank/DDBJ whole genome shotgun (WGS) entry which is preliminary data.</text>
</comment>
<keyword evidence="2" id="KW-1185">Reference proteome</keyword>
<protein>
    <submittedName>
        <fullName evidence="1">Uncharacterized protein</fullName>
    </submittedName>
</protein>
<name>A0A9Q1GQ96_9CARY</name>
<evidence type="ECO:0000313" key="1">
    <source>
        <dbReference type="EMBL" id="KAJ8424153.1"/>
    </source>
</evidence>